<organism evidence="1 2">
    <name type="scientific">Clarias magur</name>
    <name type="common">Asian catfish</name>
    <name type="synonym">Macropteronotus magur</name>
    <dbReference type="NCBI Taxonomy" id="1594786"/>
    <lineage>
        <taxon>Eukaryota</taxon>
        <taxon>Metazoa</taxon>
        <taxon>Chordata</taxon>
        <taxon>Craniata</taxon>
        <taxon>Vertebrata</taxon>
        <taxon>Euteleostomi</taxon>
        <taxon>Actinopterygii</taxon>
        <taxon>Neopterygii</taxon>
        <taxon>Teleostei</taxon>
        <taxon>Ostariophysi</taxon>
        <taxon>Siluriformes</taxon>
        <taxon>Clariidae</taxon>
        <taxon>Clarias</taxon>
    </lineage>
</organism>
<proteinExistence type="predicted"/>
<accession>A0A8J4WVY3</accession>
<keyword evidence="2" id="KW-1185">Reference proteome</keyword>
<gene>
    <name evidence="1" type="primary">Ren2</name>
    <name evidence="1" type="ORF">DAT39_017646</name>
</gene>
<comment type="caution">
    <text evidence="1">The sequence shown here is derived from an EMBL/GenBank/DDBJ whole genome shotgun (WGS) entry which is preliminary data.</text>
</comment>
<dbReference type="Proteomes" id="UP000727407">
    <property type="component" value="Unassembled WGS sequence"/>
</dbReference>
<evidence type="ECO:0000313" key="1">
    <source>
        <dbReference type="EMBL" id="KAF5892651.1"/>
    </source>
</evidence>
<feature type="non-terminal residue" evidence="1">
    <location>
        <position position="54"/>
    </location>
</feature>
<evidence type="ECO:0000313" key="2">
    <source>
        <dbReference type="Proteomes" id="UP000727407"/>
    </source>
</evidence>
<name>A0A8J4WVY3_CLAMG</name>
<reference evidence="1" key="1">
    <citation type="submission" date="2020-07" db="EMBL/GenBank/DDBJ databases">
        <title>Clarias magur genome sequencing, assembly and annotation.</title>
        <authorList>
            <person name="Kushwaha B."/>
            <person name="Kumar R."/>
            <person name="Das P."/>
            <person name="Joshi C.G."/>
            <person name="Kumar D."/>
            <person name="Nagpure N.S."/>
            <person name="Pandey M."/>
            <person name="Agarwal S."/>
            <person name="Srivastava S."/>
            <person name="Singh M."/>
            <person name="Sahoo L."/>
            <person name="Jayasankar P."/>
            <person name="Meher P.K."/>
            <person name="Koringa P.G."/>
            <person name="Iquebal M.A."/>
            <person name="Das S.P."/>
            <person name="Bit A."/>
            <person name="Patnaik S."/>
            <person name="Patel N."/>
            <person name="Shah T.M."/>
            <person name="Hinsu A."/>
            <person name="Jena J.K."/>
        </authorList>
    </citation>
    <scope>NUCLEOTIDE SEQUENCE</scope>
    <source>
        <strain evidence="1">CIFAMagur01</strain>
        <tissue evidence="1">Testis</tissue>
    </source>
</reference>
<sequence length="54" mass="5517">DWSLLTLWTVCTSSQPVPDGGSLVSLGATASGRVLCSSSGSHLASLDPELKKSN</sequence>
<dbReference type="EMBL" id="QNUK01000485">
    <property type="protein sequence ID" value="KAF5892651.1"/>
    <property type="molecule type" value="Genomic_DNA"/>
</dbReference>
<dbReference type="AlphaFoldDB" id="A0A8J4WVY3"/>
<protein>
    <submittedName>
        <fullName evidence="1">Renin-2</fullName>
    </submittedName>
</protein>
<feature type="non-terminal residue" evidence="1">
    <location>
        <position position="1"/>
    </location>
</feature>